<dbReference type="GO" id="GO:0044010">
    <property type="term" value="P:single-species biofilm formation"/>
    <property type="evidence" value="ECO:0007669"/>
    <property type="project" value="InterPro"/>
</dbReference>
<dbReference type="GO" id="GO:0000987">
    <property type="term" value="F:cis-regulatory region sequence-specific DNA binding"/>
    <property type="evidence" value="ECO:0007669"/>
    <property type="project" value="InterPro"/>
</dbReference>
<evidence type="ECO:0000313" key="5">
    <source>
        <dbReference type="Proteomes" id="UP000593892"/>
    </source>
</evidence>
<evidence type="ECO:0000256" key="1">
    <source>
        <dbReference type="ARBA" id="ARBA00010562"/>
    </source>
</evidence>
<dbReference type="GO" id="GO:0015643">
    <property type="term" value="F:toxic substance binding"/>
    <property type="evidence" value="ECO:0007669"/>
    <property type="project" value="InterPro"/>
</dbReference>
<evidence type="ECO:0000256" key="3">
    <source>
        <dbReference type="SAM" id="MobiDB-lite"/>
    </source>
</evidence>
<dbReference type="Pfam" id="PF04221">
    <property type="entry name" value="RelB"/>
    <property type="match status" value="1"/>
</dbReference>
<dbReference type="EMBL" id="CP063849">
    <property type="protein sequence ID" value="QOY92016.1"/>
    <property type="molecule type" value="Genomic_DNA"/>
</dbReference>
<keyword evidence="5" id="KW-1185">Reference proteome</keyword>
<name>A0A7S7SPW7_PALFE</name>
<protein>
    <submittedName>
        <fullName evidence="4">Type II toxin-antitoxin system RelB/DinJ family antitoxin</fullName>
    </submittedName>
</protein>
<dbReference type="KEGG" id="pfer:IRI77_15230"/>
<sequence>MMSTTMIHVRVDEKTKQRATKTLAAMGISVSDAVRMLLVRVVAEKALPFEVKVPNATTVKAMRAADKGQGKRQKSGDTLFKDLGI</sequence>
<proteinExistence type="inferred from homology"/>
<accession>A0A7S7SPW7</accession>
<dbReference type="PANTHER" id="PTHR38781:SF1">
    <property type="entry name" value="ANTITOXIN DINJ-RELATED"/>
    <property type="match status" value="1"/>
</dbReference>
<feature type="region of interest" description="Disordered" evidence="3">
    <location>
        <begin position="64"/>
        <end position="85"/>
    </location>
</feature>
<dbReference type="InterPro" id="IPR026262">
    <property type="entry name" value="DinJ"/>
</dbReference>
<dbReference type="PIRSF" id="PIRSF003108">
    <property type="entry name" value="DinJ"/>
    <property type="match status" value="1"/>
</dbReference>
<dbReference type="InterPro" id="IPR013321">
    <property type="entry name" value="Arc_rbn_hlx_hlx"/>
</dbReference>
<keyword evidence="2" id="KW-1277">Toxin-antitoxin system</keyword>
<dbReference type="NCBIfam" id="TIGR02384">
    <property type="entry name" value="RelB_DinJ"/>
    <property type="match status" value="1"/>
</dbReference>
<dbReference type="Proteomes" id="UP000593892">
    <property type="component" value="Chromosome"/>
</dbReference>
<dbReference type="PANTHER" id="PTHR38781">
    <property type="entry name" value="ANTITOXIN DINJ-RELATED"/>
    <property type="match status" value="1"/>
</dbReference>
<dbReference type="Gene3D" id="1.10.1220.10">
    <property type="entry name" value="Met repressor-like"/>
    <property type="match status" value="1"/>
</dbReference>
<comment type="similarity">
    <text evidence="1">Belongs to the RelB/DinJ antitoxin family.</text>
</comment>
<dbReference type="AlphaFoldDB" id="A0A7S7SPW7"/>
<dbReference type="GO" id="GO:0006355">
    <property type="term" value="P:regulation of DNA-templated transcription"/>
    <property type="evidence" value="ECO:0007669"/>
    <property type="project" value="InterPro"/>
</dbReference>
<dbReference type="GO" id="GO:0006351">
    <property type="term" value="P:DNA-templated transcription"/>
    <property type="evidence" value="ECO:0007669"/>
    <property type="project" value="TreeGrafter"/>
</dbReference>
<organism evidence="4 5">
    <name type="scientific">Paludibaculum fermentans</name>
    <dbReference type="NCBI Taxonomy" id="1473598"/>
    <lineage>
        <taxon>Bacteria</taxon>
        <taxon>Pseudomonadati</taxon>
        <taxon>Acidobacteriota</taxon>
        <taxon>Terriglobia</taxon>
        <taxon>Bryobacterales</taxon>
        <taxon>Bryobacteraceae</taxon>
        <taxon>Paludibaculum</taxon>
    </lineage>
</organism>
<evidence type="ECO:0000313" key="4">
    <source>
        <dbReference type="EMBL" id="QOY92016.1"/>
    </source>
</evidence>
<gene>
    <name evidence="4" type="ORF">IRI77_15230</name>
</gene>
<reference evidence="4 5" key="1">
    <citation type="submission" date="2020-10" db="EMBL/GenBank/DDBJ databases">
        <title>Complete genome sequence of Paludibaculum fermentans P105T, a facultatively anaerobic acidobacterium capable of dissimilatory Fe(III) reduction.</title>
        <authorList>
            <person name="Dedysh S.N."/>
            <person name="Beletsky A.V."/>
            <person name="Kulichevskaya I.S."/>
            <person name="Mardanov A.V."/>
            <person name="Ravin N.V."/>
        </authorList>
    </citation>
    <scope>NUCLEOTIDE SEQUENCE [LARGE SCALE GENOMIC DNA]</scope>
    <source>
        <strain evidence="4 5">P105</strain>
    </source>
</reference>
<dbReference type="InterPro" id="IPR007337">
    <property type="entry name" value="RelB/DinJ"/>
</dbReference>
<evidence type="ECO:0000256" key="2">
    <source>
        <dbReference type="ARBA" id="ARBA00022649"/>
    </source>
</evidence>